<evidence type="ECO:0000313" key="19">
    <source>
        <dbReference type="Proteomes" id="UP001642483"/>
    </source>
</evidence>
<evidence type="ECO:0000256" key="6">
    <source>
        <dbReference type="ARBA" id="ARBA00022737"/>
    </source>
</evidence>
<dbReference type="InterPro" id="IPR057243">
    <property type="entry name" value="Integrin_I-EGF_CS"/>
</dbReference>
<keyword evidence="5 15" id="KW-0732">Signal</keyword>
<dbReference type="SUPFAM" id="SSF103575">
    <property type="entry name" value="Plexin repeat"/>
    <property type="match status" value="1"/>
</dbReference>
<protein>
    <recommendedName>
        <fullName evidence="13">Integrin beta</fullName>
    </recommendedName>
</protein>
<proteinExistence type="inferred from homology"/>
<evidence type="ECO:0000256" key="13">
    <source>
        <dbReference type="RuleBase" id="RU000633"/>
    </source>
</evidence>
<dbReference type="SMART" id="SM00187">
    <property type="entry name" value="INB"/>
    <property type="match status" value="1"/>
</dbReference>
<keyword evidence="11" id="KW-1015">Disulfide bond</keyword>
<accession>A0ABP0GL29</accession>
<comment type="caution">
    <text evidence="18">The sequence shown here is derived from an EMBL/GenBank/DDBJ whole genome shotgun (WGS) entry which is preliminary data.</text>
</comment>
<evidence type="ECO:0000256" key="10">
    <source>
        <dbReference type="ARBA" id="ARBA00023136"/>
    </source>
</evidence>
<evidence type="ECO:0000256" key="12">
    <source>
        <dbReference type="ARBA" id="ARBA00023180"/>
    </source>
</evidence>
<sequence length="848" mass="94248">MVSKLIILLILVTSLLYSHSQENVGVSEICINAQRDCRTCIMAHPDCTWCSDNQTTTGTHRRRCRTTSENQIACLSLSIQNPSNEVTLTEDNDFSVISQIDINVANLSVTQLKPQSIDLKLRPGRIEKVNITFRRVIDYPLDLYYVMDLSNSMSDDLETLQQLGSSLVEDIRNVTQNVRLGFGSFVDKVLMPFASTIPEHLQDPCYEIQGTTCAPVFGFRHQLSITSNGDAFRDAVEKTNISGNVDSPEGGFDALMQIAVCQDIIQWRQAALRVILFTSDASPHLAMDGKLAAILESNDMNCHLESGIHPYLQDAMLYAKSRVMDYPSVGQLKHVFNENKIQTIFAITQDVYDLYKNLPDVIENSFVDRLNSDSSNIVSVIETSYNALRTKIQLTRPTLPENINLKYRVSCRGDSWIEDSLECNNVSIAEEAVFQFEFIANSCPNDVNQRDMLRITSNSITDTVDIGIEYICDCECTAVQIPNSRFCNNSGILQCGNCDCNEGYRGTQCQCSENGEDISEERCLATPLDEGGSICSDQGICECGVCECRDGFYGEFCQCRNTGCPAGNAGQLCGGPDRGRCENCNENQECICVGDWTPNENGLCACNEKFCRQPSENITSMICSGNGRCACDACECDSNSFYYSGVYCERCIHPQCKDIDGTCEEDKIRECAACIHDEQSGTNNNQDCQILCQNNSLTFTSAVPTLPAQCNVDCALQPDVCRECLRFDREIHTPITCSSSLTISGCTVHYLIAWLTEEQDFALYIRSYNEQNDCPQPPDPLTIALPVVAGIVLLGIIALIVWKILQTLRDRIEYKRFMQDLKSAATNEGVNPLYSKASIRVENPAFVG</sequence>
<dbReference type="InterPro" id="IPR002369">
    <property type="entry name" value="Integrin_bsu_VWA"/>
</dbReference>
<organism evidence="18 19">
    <name type="scientific">Clavelina lepadiformis</name>
    <name type="common">Light-bulb sea squirt</name>
    <name type="synonym">Ascidia lepadiformis</name>
    <dbReference type="NCBI Taxonomy" id="159417"/>
    <lineage>
        <taxon>Eukaryota</taxon>
        <taxon>Metazoa</taxon>
        <taxon>Chordata</taxon>
        <taxon>Tunicata</taxon>
        <taxon>Ascidiacea</taxon>
        <taxon>Aplousobranchia</taxon>
        <taxon>Clavelinidae</taxon>
        <taxon>Clavelina</taxon>
    </lineage>
</organism>
<evidence type="ECO:0000256" key="14">
    <source>
        <dbReference type="SAM" id="Phobius"/>
    </source>
</evidence>
<dbReference type="Gene3D" id="3.40.50.410">
    <property type="entry name" value="von Willebrand factor, type A domain"/>
    <property type="match status" value="1"/>
</dbReference>
<dbReference type="Pfam" id="PF08725">
    <property type="entry name" value="Integrin_b_cyt"/>
    <property type="match status" value="1"/>
</dbReference>
<feature type="domain" description="Integrin beta subunit cytoplasmic" evidence="17">
    <location>
        <begin position="803"/>
        <end position="848"/>
    </location>
</feature>
<evidence type="ECO:0000313" key="18">
    <source>
        <dbReference type="EMBL" id="CAK8692098.1"/>
    </source>
</evidence>
<evidence type="ECO:0000259" key="16">
    <source>
        <dbReference type="SMART" id="SM00187"/>
    </source>
</evidence>
<keyword evidence="9 13" id="KW-0401">Integrin</keyword>
<evidence type="ECO:0000256" key="7">
    <source>
        <dbReference type="ARBA" id="ARBA00022889"/>
    </source>
</evidence>
<reference evidence="18 19" key="1">
    <citation type="submission" date="2024-02" db="EMBL/GenBank/DDBJ databases">
        <authorList>
            <person name="Daric V."/>
            <person name="Darras S."/>
        </authorList>
    </citation>
    <scope>NUCLEOTIDE SEQUENCE [LARGE SCALE GENOMIC DNA]</scope>
</reference>
<evidence type="ECO:0000259" key="17">
    <source>
        <dbReference type="SMART" id="SM01241"/>
    </source>
</evidence>
<dbReference type="PANTHER" id="PTHR10082">
    <property type="entry name" value="INTEGRIN BETA SUBUNIT"/>
    <property type="match status" value="1"/>
</dbReference>
<name>A0ABP0GL29_CLALP</name>
<keyword evidence="3" id="KW-0245">EGF-like domain</keyword>
<evidence type="ECO:0000256" key="15">
    <source>
        <dbReference type="SAM" id="SignalP"/>
    </source>
</evidence>
<keyword evidence="10 14" id="KW-0472">Membrane</keyword>
<evidence type="ECO:0000256" key="3">
    <source>
        <dbReference type="ARBA" id="ARBA00022536"/>
    </source>
</evidence>
<feature type="transmembrane region" description="Helical" evidence="14">
    <location>
        <begin position="783"/>
        <end position="805"/>
    </location>
</feature>
<evidence type="ECO:0000256" key="2">
    <source>
        <dbReference type="ARBA" id="ARBA00007449"/>
    </source>
</evidence>
<dbReference type="Pfam" id="PF18372">
    <property type="entry name" value="I-EGF_1"/>
    <property type="match status" value="1"/>
</dbReference>
<evidence type="ECO:0000256" key="11">
    <source>
        <dbReference type="ARBA" id="ARBA00023157"/>
    </source>
</evidence>
<dbReference type="Pfam" id="PF07974">
    <property type="entry name" value="EGF_2"/>
    <property type="match status" value="1"/>
</dbReference>
<dbReference type="PANTHER" id="PTHR10082:SF60">
    <property type="entry name" value="INTEGRIN BETA-PS"/>
    <property type="match status" value="1"/>
</dbReference>
<dbReference type="PROSITE" id="PS00243">
    <property type="entry name" value="I_EGF_1"/>
    <property type="match status" value="1"/>
</dbReference>
<keyword evidence="4 13" id="KW-0812">Transmembrane</keyword>
<dbReference type="PROSITE" id="PS52047">
    <property type="entry name" value="I_EGF_2"/>
    <property type="match status" value="1"/>
</dbReference>
<keyword evidence="8 14" id="KW-1133">Transmembrane helix</keyword>
<comment type="subcellular location">
    <subcellularLocation>
        <location evidence="13">Cell membrane</location>
        <topology evidence="13">Single-pass type I membrane protein</topology>
    </subcellularLocation>
    <subcellularLocation>
        <location evidence="1">Membrane</location>
        <topology evidence="1">Single-pass type I membrane protein</topology>
    </subcellularLocation>
</comment>
<evidence type="ECO:0000256" key="5">
    <source>
        <dbReference type="ARBA" id="ARBA00022729"/>
    </source>
</evidence>
<keyword evidence="12" id="KW-0325">Glycoprotein</keyword>
<gene>
    <name evidence="18" type="ORF">CVLEPA_LOCUS24843</name>
</gene>
<evidence type="ECO:0000256" key="4">
    <source>
        <dbReference type="ARBA" id="ARBA00022692"/>
    </source>
</evidence>
<keyword evidence="6" id="KW-0677">Repeat</keyword>
<keyword evidence="19" id="KW-1185">Reference proteome</keyword>
<feature type="domain" description="Integrin beta subunit VWA" evidence="16">
    <location>
        <begin position="36"/>
        <end position="474"/>
    </location>
</feature>
<dbReference type="PRINTS" id="PR01186">
    <property type="entry name" value="INTEGRINB"/>
</dbReference>
<evidence type="ECO:0000256" key="9">
    <source>
        <dbReference type="ARBA" id="ARBA00023037"/>
    </source>
</evidence>
<feature type="chain" id="PRO_5047239270" description="Integrin beta" evidence="15">
    <location>
        <begin position="21"/>
        <end position="848"/>
    </location>
</feature>
<dbReference type="Gene3D" id="2.60.40.1510">
    <property type="entry name" value="ntegrin, alpha v. Chain A, domain 3"/>
    <property type="match status" value="1"/>
</dbReference>
<dbReference type="InterPro" id="IPR032695">
    <property type="entry name" value="Integrin_dom_sf"/>
</dbReference>
<dbReference type="InterPro" id="IPR036465">
    <property type="entry name" value="vWFA_dom_sf"/>
</dbReference>
<dbReference type="EMBL" id="CAWYQH010000130">
    <property type="protein sequence ID" value="CAK8692098.1"/>
    <property type="molecule type" value="Genomic_DNA"/>
</dbReference>
<dbReference type="InterPro" id="IPR015812">
    <property type="entry name" value="Integrin_bsu"/>
</dbReference>
<evidence type="ECO:0000256" key="8">
    <source>
        <dbReference type="ARBA" id="ARBA00022989"/>
    </source>
</evidence>
<dbReference type="InterPro" id="IPR014836">
    <property type="entry name" value="Integrin_bsu_cyt_dom"/>
</dbReference>
<keyword evidence="7 13" id="KW-0130">Cell adhesion</keyword>
<dbReference type="InterPro" id="IPR040622">
    <property type="entry name" value="EGF_integrin_1"/>
</dbReference>
<comment type="similarity">
    <text evidence="2 13">Belongs to the integrin beta chain family.</text>
</comment>
<dbReference type="SUPFAM" id="SSF53300">
    <property type="entry name" value="vWA-like"/>
    <property type="match status" value="1"/>
</dbReference>
<dbReference type="Pfam" id="PF00362">
    <property type="entry name" value="Integrin_beta"/>
    <property type="match status" value="1"/>
</dbReference>
<dbReference type="SUPFAM" id="SSF69179">
    <property type="entry name" value="Integrin domains"/>
    <property type="match status" value="1"/>
</dbReference>
<evidence type="ECO:0000256" key="1">
    <source>
        <dbReference type="ARBA" id="ARBA00004479"/>
    </source>
</evidence>
<dbReference type="InterPro" id="IPR013111">
    <property type="entry name" value="EGF_extracell"/>
</dbReference>
<dbReference type="PIRSF" id="PIRSF002512">
    <property type="entry name" value="Integrin_B"/>
    <property type="match status" value="1"/>
</dbReference>
<dbReference type="Gene3D" id="2.10.25.10">
    <property type="entry name" value="Laminin"/>
    <property type="match status" value="3"/>
</dbReference>
<dbReference type="SMART" id="SM01241">
    <property type="entry name" value="Integrin_b_cyt"/>
    <property type="match status" value="1"/>
</dbReference>
<dbReference type="Gene3D" id="1.20.5.100">
    <property type="entry name" value="Cytochrome c1, transmembrane anchor, C-terminal"/>
    <property type="match status" value="1"/>
</dbReference>
<dbReference type="Proteomes" id="UP001642483">
    <property type="component" value="Unassembled WGS sequence"/>
</dbReference>
<feature type="signal peptide" evidence="15">
    <location>
        <begin position="1"/>
        <end position="20"/>
    </location>
</feature>